<dbReference type="EMBL" id="SDMP01000005">
    <property type="protein sequence ID" value="RYR59296.1"/>
    <property type="molecule type" value="Genomic_DNA"/>
</dbReference>
<dbReference type="Proteomes" id="UP000289738">
    <property type="component" value="Chromosome A05"/>
</dbReference>
<comment type="caution">
    <text evidence="1">The sequence shown here is derived from an EMBL/GenBank/DDBJ whole genome shotgun (WGS) entry which is preliminary data.</text>
</comment>
<organism evidence="1 2">
    <name type="scientific">Arachis hypogaea</name>
    <name type="common">Peanut</name>
    <dbReference type="NCBI Taxonomy" id="3818"/>
    <lineage>
        <taxon>Eukaryota</taxon>
        <taxon>Viridiplantae</taxon>
        <taxon>Streptophyta</taxon>
        <taxon>Embryophyta</taxon>
        <taxon>Tracheophyta</taxon>
        <taxon>Spermatophyta</taxon>
        <taxon>Magnoliopsida</taxon>
        <taxon>eudicotyledons</taxon>
        <taxon>Gunneridae</taxon>
        <taxon>Pentapetalae</taxon>
        <taxon>rosids</taxon>
        <taxon>fabids</taxon>
        <taxon>Fabales</taxon>
        <taxon>Fabaceae</taxon>
        <taxon>Papilionoideae</taxon>
        <taxon>50 kb inversion clade</taxon>
        <taxon>dalbergioids sensu lato</taxon>
        <taxon>Dalbergieae</taxon>
        <taxon>Pterocarpus clade</taxon>
        <taxon>Arachis</taxon>
    </lineage>
</organism>
<dbReference type="AlphaFoldDB" id="A0A445D7R1"/>
<evidence type="ECO:0000313" key="1">
    <source>
        <dbReference type="EMBL" id="RYR59296.1"/>
    </source>
</evidence>
<gene>
    <name evidence="1" type="ORF">Ahy_A05g025161</name>
</gene>
<accession>A0A445D7R1</accession>
<keyword evidence="2" id="KW-1185">Reference proteome</keyword>
<reference evidence="1 2" key="1">
    <citation type="submission" date="2019-01" db="EMBL/GenBank/DDBJ databases">
        <title>Sequencing of cultivated peanut Arachis hypogaea provides insights into genome evolution and oil improvement.</title>
        <authorList>
            <person name="Chen X."/>
        </authorList>
    </citation>
    <scope>NUCLEOTIDE SEQUENCE [LARGE SCALE GENOMIC DNA]</scope>
    <source>
        <strain evidence="2">cv. Fuhuasheng</strain>
        <tissue evidence="1">Leaves</tissue>
    </source>
</reference>
<proteinExistence type="predicted"/>
<protein>
    <submittedName>
        <fullName evidence="1">Uncharacterized protein</fullName>
    </submittedName>
</protein>
<evidence type="ECO:0000313" key="2">
    <source>
        <dbReference type="Proteomes" id="UP000289738"/>
    </source>
</evidence>
<sequence>MKTLPNTEDMLDEVDSDEKLEVGMKFNTKMEFKEGVSEYCIQKKRRIWFKKNDNVSVDVEGNCWQIKTFINDHICPRETENILANKKWLACKLYFKSKFYLDLNKSSLTRVLGDTTTIVYGDAAAQYKMVSDYRLTLIKSYPDSTCRCVRWRNVVELDVKGNYWQIKTFINDHICPRETENILANKKWLACRLYFKSKFDLDLNKSSLTRVLGDATTIVYGDAAAQYGMVSDYGLTLIKSNPDSTVQIDVIPHPNSDENLRFENMCIYLEGCKRGFKTEMPCVYACAALAITDKRLD</sequence>
<dbReference type="PANTHER" id="PTHR31973">
    <property type="entry name" value="POLYPROTEIN, PUTATIVE-RELATED"/>
    <property type="match status" value="1"/>
</dbReference>
<dbReference type="PANTHER" id="PTHR31973:SF190">
    <property type="entry name" value="MULE TRANSPOSASE DOMAIN-CONTAINING PROTEIN"/>
    <property type="match status" value="1"/>
</dbReference>
<name>A0A445D7R1_ARAHY</name>